<comment type="caution">
    <text evidence="1">The sequence shown here is derived from an EMBL/GenBank/DDBJ whole genome shotgun (WGS) entry which is preliminary data.</text>
</comment>
<protein>
    <submittedName>
        <fullName evidence="1">Uncharacterized protein</fullName>
    </submittedName>
</protein>
<name>A0ACB1AB70_MELEN</name>
<evidence type="ECO:0000313" key="1">
    <source>
        <dbReference type="EMBL" id="CAK5088473.1"/>
    </source>
</evidence>
<keyword evidence="2" id="KW-1185">Reference proteome</keyword>
<sequence length="117" mass="13555">MKIFFEEFAALQAIMFFDPGFFLGRFMGKFFLDTESLDAASQRNVCAEQKKMISAFYTHICHFHETCEAQKRFSSILLRIPMIRKVAAKKNESLQIIDLFNLFTLNSLVKETTLGIK</sequence>
<evidence type="ECO:0000313" key="2">
    <source>
        <dbReference type="Proteomes" id="UP001497535"/>
    </source>
</evidence>
<dbReference type="EMBL" id="CAVMJV010000071">
    <property type="protein sequence ID" value="CAK5088473.1"/>
    <property type="molecule type" value="Genomic_DNA"/>
</dbReference>
<organism evidence="1 2">
    <name type="scientific">Meloidogyne enterolobii</name>
    <name type="common">Root-knot nematode worm</name>
    <name type="synonym">Meloidogyne mayaguensis</name>
    <dbReference type="NCBI Taxonomy" id="390850"/>
    <lineage>
        <taxon>Eukaryota</taxon>
        <taxon>Metazoa</taxon>
        <taxon>Ecdysozoa</taxon>
        <taxon>Nematoda</taxon>
        <taxon>Chromadorea</taxon>
        <taxon>Rhabditida</taxon>
        <taxon>Tylenchina</taxon>
        <taxon>Tylenchomorpha</taxon>
        <taxon>Tylenchoidea</taxon>
        <taxon>Meloidogynidae</taxon>
        <taxon>Meloidogyninae</taxon>
        <taxon>Meloidogyne</taxon>
    </lineage>
</organism>
<dbReference type="Proteomes" id="UP001497535">
    <property type="component" value="Unassembled WGS sequence"/>
</dbReference>
<accession>A0ACB1AB70</accession>
<proteinExistence type="predicted"/>
<reference evidence="1" key="1">
    <citation type="submission" date="2023-11" db="EMBL/GenBank/DDBJ databases">
        <authorList>
            <person name="Poullet M."/>
        </authorList>
    </citation>
    <scope>NUCLEOTIDE SEQUENCE</scope>
    <source>
        <strain evidence="1">E1834</strain>
    </source>
</reference>
<gene>
    <name evidence="1" type="ORF">MENTE1834_LOCUS36123</name>
</gene>